<comment type="subcellular location">
    <subcellularLocation>
        <location evidence="1 9">Secreted</location>
    </subcellularLocation>
</comment>
<protein>
    <recommendedName>
        <fullName evidence="9">Phytosulfokine</fullName>
    </recommendedName>
    <component>
        <recommendedName>
            <fullName evidence="9">Phytosulfokine-alpha</fullName>
            <shortName evidence="9">PSK-alpha</shortName>
            <shortName evidence="9">Phytosulfokine-a</shortName>
        </recommendedName>
    </component>
    <component>
        <recommendedName>
            <fullName evidence="9">Phytosulfokine-beta</fullName>
            <shortName evidence="9">PSK-beta</shortName>
            <shortName evidence="9">Phytosulfokine-b</shortName>
        </recommendedName>
    </component>
</protein>
<evidence type="ECO:0000256" key="7">
    <source>
        <dbReference type="ARBA" id="ARBA00022782"/>
    </source>
</evidence>
<evidence type="ECO:0000313" key="10">
    <source>
        <dbReference type="EMBL" id="KJB79471.1"/>
    </source>
</evidence>
<dbReference type="InterPro" id="IPR009438">
    <property type="entry name" value="Phytosulfokine"/>
</dbReference>
<gene>
    <name evidence="10" type="ORF">B456_013G051800</name>
</gene>
<organism evidence="10 11">
    <name type="scientific">Gossypium raimondii</name>
    <name type="common">Peruvian cotton</name>
    <name type="synonym">Gossypium klotzschianum subsp. raimondii</name>
    <dbReference type="NCBI Taxonomy" id="29730"/>
    <lineage>
        <taxon>Eukaryota</taxon>
        <taxon>Viridiplantae</taxon>
        <taxon>Streptophyta</taxon>
        <taxon>Embryophyta</taxon>
        <taxon>Tracheophyta</taxon>
        <taxon>Spermatophyta</taxon>
        <taxon>Magnoliopsida</taxon>
        <taxon>eudicotyledons</taxon>
        <taxon>Gunneridae</taxon>
        <taxon>Pentapetalae</taxon>
        <taxon>rosids</taxon>
        <taxon>malvids</taxon>
        <taxon>Malvales</taxon>
        <taxon>Malvaceae</taxon>
        <taxon>Malvoideae</taxon>
        <taxon>Gossypium</taxon>
    </lineage>
</organism>
<keyword evidence="11" id="KW-1185">Reference proteome</keyword>
<keyword evidence="4 9" id="KW-0964">Secreted</keyword>
<dbReference type="PANTHER" id="PTHR33285">
    <property type="entry name" value="PHYTOSULFOKINES 3"/>
    <property type="match status" value="1"/>
</dbReference>
<dbReference type="STRING" id="29730.A0A0D2V9I2"/>
<evidence type="ECO:0000313" key="11">
    <source>
        <dbReference type="Proteomes" id="UP000032304"/>
    </source>
</evidence>
<dbReference type="AlphaFoldDB" id="A0A0D2V9I2"/>
<feature type="signal peptide" evidence="9">
    <location>
        <begin position="1"/>
        <end position="27"/>
    </location>
</feature>
<dbReference type="Proteomes" id="UP000032304">
    <property type="component" value="Chromosome 13"/>
</dbReference>
<dbReference type="KEGG" id="gra:105782373"/>
<keyword evidence="8 9" id="KW-0339">Growth factor</keyword>
<comment type="PTM">
    <text evidence="9">PSK-alpha is produced by endopeptidase digestion. PSK-beta is produced from PSK-alpha by exopeptidase digestion.</text>
</comment>
<accession>A0A0D2V9I2</accession>
<sequence>MYCKVIFSCMITMFLLFFILSSPFAVGRPEPDSSVQHSKNTPIITQIHLGEGEADQKVELEDSCEGIVEEEECLMRRTLAAHIDYIYTQKTKP</sequence>
<evidence type="ECO:0000256" key="3">
    <source>
        <dbReference type="ARBA" id="ARBA00022473"/>
    </source>
</evidence>
<evidence type="ECO:0000256" key="6">
    <source>
        <dbReference type="ARBA" id="ARBA00022729"/>
    </source>
</evidence>
<dbReference type="GO" id="GO:0005576">
    <property type="term" value="C:extracellular region"/>
    <property type="evidence" value="ECO:0007669"/>
    <property type="project" value="UniProtKB-SubCell"/>
</dbReference>
<evidence type="ECO:0000256" key="2">
    <source>
        <dbReference type="ARBA" id="ARBA00010781"/>
    </source>
</evidence>
<evidence type="ECO:0000256" key="9">
    <source>
        <dbReference type="RuleBase" id="RU368031"/>
    </source>
</evidence>
<keyword evidence="5 9" id="KW-0765">Sulfation</keyword>
<dbReference type="EMBL" id="CM001752">
    <property type="protein sequence ID" value="KJB79471.1"/>
    <property type="molecule type" value="Genomic_DNA"/>
</dbReference>
<dbReference type="GO" id="GO:0008083">
    <property type="term" value="F:growth factor activity"/>
    <property type="evidence" value="ECO:0007669"/>
    <property type="project" value="UniProtKB-UniRule"/>
</dbReference>
<dbReference type="OrthoDB" id="1858282at2759"/>
<keyword evidence="6 9" id="KW-0732">Signal</keyword>
<dbReference type="Gramene" id="KJB79471">
    <property type="protein sequence ID" value="KJB79471"/>
    <property type="gene ID" value="B456_013G051800"/>
</dbReference>
<proteinExistence type="inferred from homology"/>
<evidence type="ECO:0000256" key="8">
    <source>
        <dbReference type="ARBA" id="ARBA00023030"/>
    </source>
</evidence>
<evidence type="ECO:0000256" key="5">
    <source>
        <dbReference type="ARBA" id="ARBA00022641"/>
    </source>
</evidence>
<reference evidence="10 11" key="1">
    <citation type="journal article" date="2012" name="Nature">
        <title>Repeated polyploidization of Gossypium genomes and the evolution of spinnable cotton fibres.</title>
        <authorList>
            <person name="Paterson A.H."/>
            <person name="Wendel J.F."/>
            <person name="Gundlach H."/>
            <person name="Guo H."/>
            <person name="Jenkins J."/>
            <person name="Jin D."/>
            <person name="Llewellyn D."/>
            <person name="Showmaker K.C."/>
            <person name="Shu S."/>
            <person name="Udall J."/>
            <person name="Yoo M.J."/>
            <person name="Byers R."/>
            <person name="Chen W."/>
            <person name="Doron-Faigenboim A."/>
            <person name="Duke M.V."/>
            <person name="Gong L."/>
            <person name="Grimwood J."/>
            <person name="Grover C."/>
            <person name="Grupp K."/>
            <person name="Hu G."/>
            <person name="Lee T.H."/>
            <person name="Li J."/>
            <person name="Lin L."/>
            <person name="Liu T."/>
            <person name="Marler B.S."/>
            <person name="Page J.T."/>
            <person name="Roberts A.W."/>
            <person name="Romanel E."/>
            <person name="Sanders W.S."/>
            <person name="Szadkowski E."/>
            <person name="Tan X."/>
            <person name="Tang H."/>
            <person name="Xu C."/>
            <person name="Wang J."/>
            <person name="Wang Z."/>
            <person name="Zhang D."/>
            <person name="Zhang L."/>
            <person name="Ashrafi H."/>
            <person name="Bedon F."/>
            <person name="Bowers J.E."/>
            <person name="Brubaker C.L."/>
            <person name="Chee P.W."/>
            <person name="Das S."/>
            <person name="Gingle A.R."/>
            <person name="Haigler C.H."/>
            <person name="Harker D."/>
            <person name="Hoffmann L.V."/>
            <person name="Hovav R."/>
            <person name="Jones D.C."/>
            <person name="Lemke C."/>
            <person name="Mansoor S."/>
            <person name="ur Rahman M."/>
            <person name="Rainville L.N."/>
            <person name="Rambani A."/>
            <person name="Reddy U.K."/>
            <person name="Rong J.K."/>
            <person name="Saranga Y."/>
            <person name="Scheffler B.E."/>
            <person name="Scheffler J.A."/>
            <person name="Stelly D.M."/>
            <person name="Triplett B.A."/>
            <person name="Van Deynze A."/>
            <person name="Vaslin M.F."/>
            <person name="Waghmare V.N."/>
            <person name="Walford S.A."/>
            <person name="Wright R.J."/>
            <person name="Zaki E.A."/>
            <person name="Zhang T."/>
            <person name="Dennis E.S."/>
            <person name="Mayer K.F."/>
            <person name="Peterson D.G."/>
            <person name="Rokhsar D.S."/>
            <person name="Wang X."/>
            <person name="Schmutz J."/>
        </authorList>
    </citation>
    <scope>NUCLEOTIDE SEQUENCE [LARGE SCALE GENOMIC DNA]</scope>
</reference>
<evidence type="ECO:0000256" key="4">
    <source>
        <dbReference type="ARBA" id="ARBA00022525"/>
    </source>
</evidence>
<evidence type="ECO:0000256" key="1">
    <source>
        <dbReference type="ARBA" id="ARBA00004613"/>
    </source>
</evidence>
<dbReference type="GO" id="GO:0030154">
    <property type="term" value="P:cell differentiation"/>
    <property type="evidence" value="ECO:0007669"/>
    <property type="project" value="UniProtKB-UniRule"/>
</dbReference>
<dbReference type="PANTHER" id="PTHR33285:SF28">
    <property type="entry name" value="PHYTOSULFOKINE"/>
    <property type="match status" value="1"/>
</dbReference>
<dbReference type="GO" id="GO:0008283">
    <property type="term" value="P:cell population proliferation"/>
    <property type="evidence" value="ECO:0007669"/>
    <property type="project" value="UniProtKB-UniRule"/>
</dbReference>
<dbReference type="OMA" id="QHAKNTP"/>
<comment type="similarity">
    <text evidence="2 9">Belongs to the phytosulfokine family.</text>
</comment>
<name>A0A0D2V9I2_GOSRA</name>
<dbReference type="Pfam" id="PF06404">
    <property type="entry name" value="PSK"/>
    <property type="match status" value="1"/>
</dbReference>
<keyword evidence="3 9" id="KW-0217">Developmental protein</keyword>
<keyword evidence="7 9" id="KW-0221">Differentiation</keyword>
<comment type="PTM">
    <text evidence="9">Sulfation is important for activity and for the binding to a putative membrane receptor.</text>
</comment>
<feature type="chain" id="PRO_5031609778" description="Phytosulfokine" evidence="9">
    <location>
        <begin position="28"/>
        <end position="93"/>
    </location>
</feature>
<comment type="function">
    <text evidence="9">Promotes plant cell differentiation, organogenesis and somatic embryogenesis as well as cell proliferation.</text>
</comment>